<feature type="domain" description="Protein export membrane protein SecD/SecF C-terminal" evidence="10">
    <location>
        <begin position="251"/>
        <end position="415"/>
    </location>
</feature>
<evidence type="ECO:0000256" key="4">
    <source>
        <dbReference type="ARBA" id="ARBA00022692"/>
    </source>
</evidence>
<keyword evidence="2 9" id="KW-0813">Transport</keyword>
<evidence type="ECO:0000256" key="5">
    <source>
        <dbReference type="ARBA" id="ARBA00022927"/>
    </source>
</evidence>
<dbReference type="NCBIfam" id="TIGR01129">
    <property type="entry name" value="secD"/>
    <property type="match status" value="1"/>
</dbReference>
<evidence type="ECO:0000256" key="3">
    <source>
        <dbReference type="ARBA" id="ARBA00022475"/>
    </source>
</evidence>
<dbReference type="InterPro" id="IPR048634">
    <property type="entry name" value="SecD_SecF_C"/>
</dbReference>
<feature type="transmembrane region" description="Helical" evidence="9">
    <location>
        <begin position="292"/>
        <end position="312"/>
    </location>
</feature>
<keyword evidence="7 9" id="KW-0811">Translocation</keyword>
<dbReference type="Gene3D" id="3.30.1360.200">
    <property type="match status" value="1"/>
</dbReference>
<feature type="transmembrane region" description="Helical" evidence="9">
    <location>
        <begin position="318"/>
        <end position="339"/>
    </location>
</feature>
<comment type="similarity">
    <text evidence="9">Belongs to the SecD/SecF family. SecD subfamily.</text>
</comment>
<dbReference type="Pfam" id="PF02355">
    <property type="entry name" value="SecD_SecF_C"/>
    <property type="match status" value="1"/>
</dbReference>
<evidence type="ECO:0000259" key="10">
    <source>
        <dbReference type="Pfam" id="PF02355"/>
    </source>
</evidence>
<dbReference type="SUPFAM" id="SSF82866">
    <property type="entry name" value="Multidrug efflux transporter AcrB transmembrane domain"/>
    <property type="match status" value="1"/>
</dbReference>
<keyword evidence="6 9" id="KW-1133">Transmembrane helix</keyword>
<evidence type="ECO:0000256" key="1">
    <source>
        <dbReference type="ARBA" id="ARBA00004651"/>
    </source>
</evidence>
<keyword evidence="5 9" id="KW-0653">Protein transport</keyword>
<dbReference type="InterPro" id="IPR022646">
    <property type="entry name" value="SecD/SecF_CS"/>
</dbReference>
<reference evidence="13 14" key="1">
    <citation type="journal article" date="2016" name="Nat. Commun.">
        <title>Thousands of microbial genomes shed light on interconnected biogeochemical processes in an aquifer system.</title>
        <authorList>
            <person name="Anantharaman K."/>
            <person name="Brown C.T."/>
            <person name="Hug L.A."/>
            <person name="Sharon I."/>
            <person name="Castelle C.J."/>
            <person name="Probst A.J."/>
            <person name="Thomas B.C."/>
            <person name="Singh A."/>
            <person name="Wilkins M.J."/>
            <person name="Karaoz U."/>
            <person name="Brodie E.L."/>
            <person name="Williams K.H."/>
            <person name="Hubbard S.S."/>
            <person name="Banfield J.F."/>
        </authorList>
    </citation>
    <scope>NUCLEOTIDE SEQUENCE [LARGE SCALE GENOMIC DNA]</scope>
</reference>
<dbReference type="Pfam" id="PF07549">
    <property type="entry name" value="Sec_GG"/>
    <property type="match status" value="1"/>
</dbReference>
<dbReference type="Pfam" id="PF22599">
    <property type="entry name" value="SecDF_P1_head"/>
    <property type="match status" value="1"/>
</dbReference>
<evidence type="ECO:0000259" key="11">
    <source>
        <dbReference type="Pfam" id="PF21760"/>
    </source>
</evidence>
<dbReference type="Proteomes" id="UP000178107">
    <property type="component" value="Unassembled WGS sequence"/>
</dbReference>
<keyword evidence="8 9" id="KW-0472">Membrane</keyword>
<dbReference type="EMBL" id="MHVH01000002">
    <property type="protein sequence ID" value="OHA90749.1"/>
    <property type="molecule type" value="Genomic_DNA"/>
</dbReference>
<sequence>MRKHAIISLILLVFFGLIGWYFLFNQSVQGARYPFRYGLDLVGGTELVYTADTSKVDDASGAMETLKEVIERRVNIFGVSEPLVQVERAGLISGNPTNRLIVELPGYKDVEEAKNSLGKTPVLEFRLAKPGFEEIAANNPQATVDELFAPTDLTGRYLSRARVEFNPTTGEAVVGIEFNADGKNLFAKITRENKGEVLAIILDGSAISIPIIQDEISDGKAQITGAFTPEEAKDLVRNLNYGALPVPIEFSGSQLIGATLGEAALDAGVRAGLIGFAALSLFLVLWYRLPGFVSVVALVSYIILSLAIFKLIPVTLSAAGVAGFILSIGMAVDANVLIFERTKEELKNGKNIPNALHEGFHRAWLSIRDSNTSSIITAIVLFWLGTSAVKGFALTLGIGVLVSMFTALTLSRTFLFAIAPKSDSGFKRFLFSNGFHIK</sequence>
<feature type="transmembrane region" description="Helical" evidence="9">
    <location>
        <begin position="5"/>
        <end position="24"/>
    </location>
</feature>
<evidence type="ECO:0000256" key="2">
    <source>
        <dbReference type="ARBA" id="ARBA00022448"/>
    </source>
</evidence>
<evidence type="ECO:0000313" key="13">
    <source>
        <dbReference type="EMBL" id="OHA90749.1"/>
    </source>
</evidence>
<dbReference type="GO" id="GO:0065002">
    <property type="term" value="P:intracellular protein transmembrane transport"/>
    <property type="evidence" value="ECO:0007669"/>
    <property type="project" value="UniProtKB-UniRule"/>
</dbReference>
<keyword evidence="3 9" id="KW-1003">Cell membrane</keyword>
<dbReference type="Gene3D" id="1.20.1640.10">
    <property type="entry name" value="Multidrug efflux transporter AcrB transmembrane domain"/>
    <property type="match status" value="1"/>
</dbReference>
<dbReference type="GO" id="GO:0006605">
    <property type="term" value="P:protein targeting"/>
    <property type="evidence" value="ECO:0007669"/>
    <property type="project" value="UniProtKB-UniRule"/>
</dbReference>
<evidence type="ECO:0000313" key="14">
    <source>
        <dbReference type="Proteomes" id="UP000178107"/>
    </source>
</evidence>
<dbReference type="Pfam" id="PF21760">
    <property type="entry name" value="SecD_1st"/>
    <property type="match status" value="1"/>
</dbReference>
<evidence type="ECO:0000259" key="12">
    <source>
        <dbReference type="Pfam" id="PF22599"/>
    </source>
</evidence>
<dbReference type="FunFam" id="1.20.1640.10:FF:000004">
    <property type="entry name" value="Protein translocase subunit SecD"/>
    <property type="match status" value="1"/>
</dbReference>
<comment type="subunit">
    <text evidence="9">Forms a complex with SecF. Part of the essential Sec protein translocation apparatus which comprises SecA, SecYEG and auxiliary proteins SecDF. Other proteins may also be involved.</text>
</comment>
<comment type="subcellular location">
    <subcellularLocation>
        <location evidence="1 9">Cell membrane</location>
        <topology evidence="1 9">Multi-pass membrane protein</topology>
    </subcellularLocation>
</comment>
<evidence type="ECO:0000256" key="7">
    <source>
        <dbReference type="ARBA" id="ARBA00023010"/>
    </source>
</evidence>
<evidence type="ECO:0000256" key="8">
    <source>
        <dbReference type="ARBA" id="ARBA00023136"/>
    </source>
</evidence>
<dbReference type="InterPro" id="IPR005791">
    <property type="entry name" value="SecD"/>
</dbReference>
<dbReference type="InterPro" id="IPR022645">
    <property type="entry name" value="SecD/SecF_bac"/>
</dbReference>
<dbReference type="InterPro" id="IPR055344">
    <property type="entry name" value="SecD_SecF_C_bact"/>
</dbReference>
<feature type="domain" description="Protein translocase subunit SecDF P1" evidence="11">
    <location>
        <begin position="63"/>
        <end position="128"/>
    </location>
</feature>
<organism evidence="13 14">
    <name type="scientific">Candidatus Zambryskibacteria bacterium RIFCSPHIGHO2_01_FULL_46_25</name>
    <dbReference type="NCBI Taxonomy" id="1802738"/>
    <lineage>
        <taxon>Bacteria</taxon>
        <taxon>Candidatus Zambryskiibacteriota</taxon>
    </lineage>
</organism>
<dbReference type="HAMAP" id="MF_01463_B">
    <property type="entry name" value="SecD_B"/>
    <property type="match status" value="1"/>
</dbReference>
<dbReference type="Gene3D" id="3.30.70.3400">
    <property type="match status" value="1"/>
</dbReference>
<gene>
    <name evidence="9" type="primary">secD</name>
    <name evidence="13" type="ORF">A2838_01105</name>
</gene>
<feature type="transmembrane region" description="Helical" evidence="9">
    <location>
        <begin position="267"/>
        <end position="285"/>
    </location>
</feature>
<dbReference type="GO" id="GO:0015450">
    <property type="term" value="F:protein-transporting ATPase activity"/>
    <property type="evidence" value="ECO:0007669"/>
    <property type="project" value="InterPro"/>
</dbReference>
<protein>
    <recommendedName>
        <fullName evidence="9">Protein translocase subunit SecD</fullName>
    </recommendedName>
</protein>
<keyword evidence="4 9" id="KW-0812">Transmembrane</keyword>
<dbReference type="GO" id="GO:0005886">
    <property type="term" value="C:plasma membrane"/>
    <property type="evidence" value="ECO:0007669"/>
    <property type="project" value="UniProtKB-SubCell"/>
</dbReference>
<comment type="caution">
    <text evidence="9">Lacks conserved residue(s) required for the propagation of feature annotation.</text>
</comment>
<dbReference type="PANTHER" id="PTHR30081:SF1">
    <property type="entry name" value="PROTEIN TRANSLOCASE SUBUNIT SECD"/>
    <property type="match status" value="1"/>
</dbReference>
<dbReference type="InterPro" id="IPR048631">
    <property type="entry name" value="SecD_1st"/>
</dbReference>
<name>A0A1G2T1P4_9BACT</name>
<dbReference type="InterPro" id="IPR054384">
    <property type="entry name" value="SecDF_P1_head"/>
</dbReference>
<comment type="function">
    <text evidence="9">Part of the Sec protein translocase complex. Interacts with the SecYEG preprotein conducting channel. SecDF uses the proton motive force (PMF) to complete protein translocation after the ATP-dependent function of SecA.</text>
</comment>
<dbReference type="InterPro" id="IPR022813">
    <property type="entry name" value="SecD/SecF_arch_bac"/>
</dbReference>
<comment type="caution">
    <text evidence="13">The sequence shown here is derived from an EMBL/GenBank/DDBJ whole genome shotgun (WGS) entry which is preliminary data.</text>
</comment>
<dbReference type="PRINTS" id="PR01755">
    <property type="entry name" value="SECFTRNLCASE"/>
</dbReference>
<evidence type="ECO:0000256" key="9">
    <source>
        <dbReference type="HAMAP-Rule" id="MF_01463"/>
    </source>
</evidence>
<dbReference type="AlphaFoldDB" id="A0A1G2T1P4"/>
<evidence type="ECO:0000256" key="6">
    <source>
        <dbReference type="ARBA" id="ARBA00022989"/>
    </source>
</evidence>
<dbReference type="NCBIfam" id="TIGR00916">
    <property type="entry name" value="2A0604s01"/>
    <property type="match status" value="1"/>
</dbReference>
<feature type="domain" description="SecDF P1 head subdomain" evidence="12">
    <location>
        <begin position="151"/>
        <end position="246"/>
    </location>
</feature>
<accession>A0A1G2T1P4</accession>
<dbReference type="PANTHER" id="PTHR30081">
    <property type="entry name" value="PROTEIN-EXPORT MEMBRANE PROTEIN SEC"/>
    <property type="match status" value="1"/>
</dbReference>
<dbReference type="GO" id="GO:0043952">
    <property type="term" value="P:protein transport by the Sec complex"/>
    <property type="evidence" value="ECO:0007669"/>
    <property type="project" value="UniProtKB-UniRule"/>
</dbReference>
<proteinExistence type="inferred from homology"/>
<feature type="transmembrane region" description="Helical" evidence="9">
    <location>
        <begin position="372"/>
        <end position="392"/>
    </location>
</feature>